<evidence type="ECO:0000259" key="4">
    <source>
        <dbReference type="Pfam" id="PF01965"/>
    </source>
</evidence>
<comment type="caution">
    <text evidence="5">The sequence shown here is derived from an EMBL/GenBank/DDBJ whole genome shotgun (WGS) entry which is preliminary data.</text>
</comment>
<keyword evidence="1" id="KW-0346">Stress response</keyword>
<dbReference type="GO" id="GO:0005737">
    <property type="term" value="C:cytoplasm"/>
    <property type="evidence" value="ECO:0007669"/>
    <property type="project" value="TreeGrafter"/>
</dbReference>
<dbReference type="Gene3D" id="3.40.50.880">
    <property type="match status" value="1"/>
</dbReference>
<dbReference type="GO" id="GO:0019172">
    <property type="term" value="F:glyoxalase III activity"/>
    <property type="evidence" value="ECO:0007669"/>
    <property type="project" value="TreeGrafter"/>
</dbReference>
<dbReference type="SUPFAM" id="SSF52317">
    <property type="entry name" value="Class I glutamine amidotransferase-like"/>
    <property type="match status" value="1"/>
</dbReference>
<sequence length="236" mass="25006">MPSFLMVLTGAARWSLKDGTQHPTGFWAEEFVEPHRTLIDSGIAITLATPGGRRPVPDGISLTPEMNGGDAARAAEMRAYLEEVSDVLDAPHRLEGEDPAAYDGIVIPGGHGPMQDLAVNEEVGRLLAAMLPDATKVVGSLCHGPAAFMSAGDEKSWLFEGRTMTAFTDEEERQVGLAANAPWLLESRLRGAGAHFEAGPPWSSHVVVDGNLVTGQNPGSAKEVAQAFLETLGARV</sequence>
<dbReference type="AlphaFoldDB" id="A0A919GIZ5"/>
<dbReference type="Pfam" id="PF01965">
    <property type="entry name" value="DJ-1_PfpI"/>
    <property type="match status" value="1"/>
</dbReference>
<evidence type="ECO:0000313" key="5">
    <source>
        <dbReference type="EMBL" id="GHH84989.1"/>
    </source>
</evidence>
<dbReference type="EMBL" id="BNCD01000017">
    <property type="protein sequence ID" value="GHH84989.1"/>
    <property type="molecule type" value="Genomic_DNA"/>
</dbReference>
<dbReference type="CDD" id="cd03141">
    <property type="entry name" value="GATase1_Hsp31_like"/>
    <property type="match status" value="1"/>
</dbReference>
<dbReference type="Proteomes" id="UP000603708">
    <property type="component" value="Unassembled WGS sequence"/>
</dbReference>
<comment type="similarity">
    <text evidence="3">Belongs to the peptidase C56 family. HSP31-like subfamily.</text>
</comment>
<dbReference type="RefSeq" id="WP_189935925.1">
    <property type="nucleotide sequence ID" value="NZ_BNCD01000017.1"/>
</dbReference>
<evidence type="ECO:0000256" key="1">
    <source>
        <dbReference type="ARBA" id="ARBA00023016"/>
    </source>
</evidence>
<keyword evidence="2" id="KW-0456">Lyase</keyword>
<keyword evidence="6" id="KW-1185">Reference proteome</keyword>
<organism evidence="5 6">
    <name type="scientific">Streptomyces sulfonofaciens</name>
    <dbReference type="NCBI Taxonomy" id="68272"/>
    <lineage>
        <taxon>Bacteria</taxon>
        <taxon>Bacillati</taxon>
        <taxon>Actinomycetota</taxon>
        <taxon>Actinomycetes</taxon>
        <taxon>Kitasatosporales</taxon>
        <taxon>Streptomycetaceae</taxon>
        <taxon>Streptomyces</taxon>
    </lineage>
</organism>
<evidence type="ECO:0000256" key="2">
    <source>
        <dbReference type="ARBA" id="ARBA00023239"/>
    </source>
</evidence>
<reference evidence="5" key="1">
    <citation type="journal article" date="2014" name="Int. J. Syst. Evol. Microbiol.">
        <title>Complete genome sequence of Corynebacterium casei LMG S-19264T (=DSM 44701T), isolated from a smear-ripened cheese.</title>
        <authorList>
            <consortium name="US DOE Joint Genome Institute (JGI-PGF)"/>
            <person name="Walter F."/>
            <person name="Albersmeier A."/>
            <person name="Kalinowski J."/>
            <person name="Ruckert C."/>
        </authorList>
    </citation>
    <scope>NUCLEOTIDE SEQUENCE</scope>
    <source>
        <strain evidence="5">JCM 5069</strain>
    </source>
</reference>
<dbReference type="InterPro" id="IPR002818">
    <property type="entry name" value="DJ-1/PfpI"/>
</dbReference>
<feature type="domain" description="DJ-1/PfpI" evidence="4">
    <location>
        <begin position="97"/>
        <end position="230"/>
    </location>
</feature>
<dbReference type="PANTHER" id="PTHR48094:SF11">
    <property type="entry name" value="GLUTATHIONE-INDEPENDENT GLYOXALASE HSP31-RELATED"/>
    <property type="match status" value="1"/>
</dbReference>
<dbReference type="InterPro" id="IPR029062">
    <property type="entry name" value="Class_I_gatase-like"/>
</dbReference>
<gene>
    <name evidence="5" type="ORF">GCM10018793_51210</name>
</gene>
<protein>
    <submittedName>
        <fullName evidence="5">Dimethylallyltransferase</fullName>
    </submittedName>
</protein>
<evidence type="ECO:0000256" key="3">
    <source>
        <dbReference type="ARBA" id="ARBA00038493"/>
    </source>
</evidence>
<evidence type="ECO:0000313" key="6">
    <source>
        <dbReference type="Proteomes" id="UP000603708"/>
    </source>
</evidence>
<dbReference type="PANTHER" id="PTHR48094">
    <property type="entry name" value="PROTEIN/NUCLEIC ACID DEGLYCASE DJ-1-RELATED"/>
    <property type="match status" value="1"/>
</dbReference>
<dbReference type="GO" id="GO:0019243">
    <property type="term" value="P:methylglyoxal catabolic process to D-lactate via S-lactoyl-glutathione"/>
    <property type="evidence" value="ECO:0007669"/>
    <property type="project" value="TreeGrafter"/>
</dbReference>
<name>A0A919GIZ5_9ACTN</name>
<dbReference type="InterPro" id="IPR050325">
    <property type="entry name" value="Prot/Nucl_acid_deglycase"/>
</dbReference>
<proteinExistence type="inferred from homology"/>
<accession>A0A919GIZ5</accession>
<reference evidence="5" key="2">
    <citation type="submission" date="2020-09" db="EMBL/GenBank/DDBJ databases">
        <authorList>
            <person name="Sun Q."/>
            <person name="Ohkuma M."/>
        </authorList>
    </citation>
    <scope>NUCLEOTIDE SEQUENCE</scope>
    <source>
        <strain evidence="5">JCM 5069</strain>
    </source>
</reference>